<dbReference type="AlphaFoldDB" id="A0AAN8C5T3"/>
<evidence type="ECO:0000313" key="3">
    <source>
        <dbReference type="Proteomes" id="UP001335648"/>
    </source>
</evidence>
<feature type="region of interest" description="Disordered" evidence="1">
    <location>
        <begin position="1"/>
        <end position="40"/>
    </location>
</feature>
<evidence type="ECO:0000256" key="1">
    <source>
        <dbReference type="SAM" id="MobiDB-lite"/>
    </source>
</evidence>
<evidence type="ECO:0000313" key="2">
    <source>
        <dbReference type="EMBL" id="KAK5897629.1"/>
    </source>
</evidence>
<dbReference type="EMBL" id="JAULUE010002053">
    <property type="protein sequence ID" value="KAK5897629.1"/>
    <property type="molecule type" value="Genomic_DNA"/>
</dbReference>
<sequence>MGIRTRIRTGIRTDGDPDGDPDGDQDGRGSGRGSGRGPATWATQVGLSLCFCRCCRWKTSRGTGPAAERGPPLSTGPQEEGLLPGSQDPPESFPGQSELISRSSL</sequence>
<feature type="compositionally biased region" description="Polar residues" evidence="1">
    <location>
        <begin position="94"/>
        <end position="105"/>
    </location>
</feature>
<protein>
    <submittedName>
        <fullName evidence="2">Uncharacterized protein</fullName>
    </submittedName>
</protein>
<comment type="caution">
    <text evidence="2">The sequence shown here is derived from an EMBL/GenBank/DDBJ whole genome shotgun (WGS) entry which is preliminary data.</text>
</comment>
<proteinExistence type="predicted"/>
<accession>A0AAN8C5T3</accession>
<keyword evidence="3" id="KW-1185">Reference proteome</keyword>
<reference evidence="2 3" key="1">
    <citation type="journal article" date="2023" name="Mol. Biol. Evol.">
        <title>Genomics of Secondarily Temperate Adaptation in the Only Non-Antarctic Icefish.</title>
        <authorList>
            <person name="Rivera-Colon A.G."/>
            <person name="Rayamajhi N."/>
            <person name="Minhas B.F."/>
            <person name="Madrigal G."/>
            <person name="Bilyk K.T."/>
            <person name="Yoon V."/>
            <person name="Hune M."/>
            <person name="Gregory S."/>
            <person name="Cheng C.H.C."/>
            <person name="Catchen J.M."/>
        </authorList>
    </citation>
    <scope>NUCLEOTIDE SEQUENCE [LARGE SCALE GENOMIC DNA]</scope>
    <source>
        <strain evidence="2">JC2023a</strain>
    </source>
</reference>
<name>A0AAN8C5T3_9TELE</name>
<gene>
    <name evidence="2" type="ORF">CesoFtcFv8_010676</name>
</gene>
<dbReference type="Proteomes" id="UP001335648">
    <property type="component" value="Unassembled WGS sequence"/>
</dbReference>
<organism evidence="2 3">
    <name type="scientific">Champsocephalus esox</name>
    <name type="common">pike icefish</name>
    <dbReference type="NCBI Taxonomy" id="159716"/>
    <lineage>
        <taxon>Eukaryota</taxon>
        <taxon>Metazoa</taxon>
        <taxon>Chordata</taxon>
        <taxon>Craniata</taxon>
        <taxon>Vertebrata</taxon>
        <taxon>Euteleostomi</taxon>
        <taxon>Actinopterygii</taxon>
        <taxon>Neopterygii</taxon>
        <taxon>Teleostei</taxon>
        <taxon>Neoteleostei</taxon>
        <taxon>Acanthomorphata</taxon>
        <taxon>Eupercaria</taxon>
        <taxon>Perciformes</taxon>
        <taxon>Notothenioidei</taxon>
        <taxon>Channichthyidae</taxon>
        <taxon>Champsocephalus</taxon>
    </lineage>
</organism>
<feature type="region of interest" description="Disordered" evidence="1">
    <location>
        <begin position="61"/>
        <end position="105"/>
    </location>
</feature>